<dbReference type="RefSeq" id="WP_310412650.1">
    <property type="nucleotide sequence ID" value="NZ_JAVDYC010000001.1"/>
</dbReference>
<dbReference type="PANTHER" id="PTHR42717:SF1">
    <property type="entry name" value="IMIDAZOLONEPROPIONASE AND RELATED AMIDOHYDROLASES"/>
    <property type="match status" value="1"/>
</dbReference>
<dbReference type="InterPro" id="IPR020043">
    <property type="entry name" value="Deacetylase_Atu3266-like"/>
</dbReference>
<protein>
    <submittedName>
        <fullName evidence="6">Dihydroorotase</fullName>
        <ecNumber evidence="6">3.5.2.3</ecNumber>
    </submittedName>
</protein>
<proteinExistence type="predicted"/>
<gene>
    <name evidence="6" type="ORF">J2S44_002623</name>
</gene>
<dbReference type="PANTHER" id="PTHR42717">
    <property type="entry name" value="DIHYDROOROTASE-RELATED"/>
    <property type="match status" value="1"/>
</dbReference>
<evidence type="ECO:0000313" key="6">
    <source>
        <dbReference type="EMBL" id="MDR7322373.1"/>
    </source>
</evidence>
<keyword evidence="1" id="KW-0479">Metal-binding</keyword>
<dbReference type="Pfam" id="PF01979">
    <property type="entry name" value="Amidohydro_1"/>
    <property type="match status" value="1"/>
</dbReference>
<feature type="domain" description="Amidohydrolase-related" evidence="4">
    <location>
        <begin position="277"/>
        <end position="343"/>
    </location>
</feature>
<dbReference type="Pfam" id="PF07969">
    <property type="entry name" value="Amidohydro_3"/>
    <property type="match status" value="1"/>
</dbReference>
<feature type="binding site" evidence="1">
    <location>
        <position position="225"/>
    </location>
    <ligand>
        <name>Zn(2+)</name>
        <dbReference type="ChEBI" id="CHEBI:29105"/>
        <label>2</label>
    </ligand>
</feature>
<dbReference type="InterPro" id="IPR032466">
    <property type="entry name" value="Metal_Hydrolase"/>
</dbReference>
<keyword evidence="1" id="KW-0862">Zinc</keyword>
<dbReference type="AlphaFoldDB" id="A0AAE3ZQI4"/>
<feature type="site" description="Transition state stabilizer" evidence="3">
    <location>
        <position position="171"/>
    </location>
</feature>
<evidence type="ECO:0000259" key="5">
    <source>
        <dbReference type="Pfam" id="PF07969"/>
    </source>
</evidence>
<feature type="binding site" evidence="1">
    <location>
        <position position="76"/>
    </location>
    <ligand>
        <name>Zn(2+)</name>
        <dbReference type="ChEBI" id="CHEBI:29105"/>
        <label>1</label>
    </ligand>
</feature>
<dbReference type="GO" id="GO:0046872">
    <property type="term" value="F:metal ion binding"/>
    <property type="evidence" value="ECO:0007669"/>
    <property type="project" value="UniProtKB-KW"/>
</dbReference>
<dbReference type="InterPro" id="IPR013108">
    <property type="entry name" value="Amidohydro_3"/>
</dbReference>
<feature type="binding site" evidence="1">
    <location>
        <position position="74"/>
    </location>
    <ligand>
        <name>Zn(2+)</name>
        <dbReference type="ChEBI" id="CHEBI:29105"/>
        <label>1</label>
    </ligand>
</feature>
<keyword evidence="6" id="KW-0378">Hydrolase</keyword>
<dbReference type="InterPro" id="IPR006680">
    <property type="entry name" value="Amidohydro-rel"/>
</dbReference>
<evidence type="ECO:0000256" key="1">
    <source>
        <dbReference type="PIRSR" id="PIRSR039004-1"/>
    </source>
</evidence>
<dbReference type="InterPro" id="IPR011059">
    <property type="entry name" value="Metal-dep_hydrolase_composite"/>
</dbReference>
<evidence type="ECO:0000259" key="4">
    <source>
        <dbReference type="Pfam" id="PF01979"/>
    </source>
</evidence>
<sequence>MSGRTAEAAGPYPLDLVLTGGHVVDVGGDHVGAFDVGVRDGKIAAVAPSLPTTGAREVVDARGKVVTPGLVDLHTHVHAGGGYWGIDPDPIAWYSGVTTWVDAGSAGAFTLGAFRAAAARSRVRIASFLNISAVGLAGRTGEARDLAHCDVDLAISTIAAHRDLVRGIKVRMDRETVGGNGLEPLRRGLAAASALGVPVMVHIGTSPPALADVLALLRPGDLVTHCASAIAAGPTLAHPALADAYRRGVLFDLGHGSGGFAFDVLDAQLQAGLVPHTLSSDLHARSLYGPVFDLPTTLTKMLAVGMSLPDVIARATMIPARVLGLDAGTLAVGAPADIAVFTLRDGPFEVVDAHQQRRSASQRLVNEATYVGGRLLPARLPEPPPSWIPLTPAQRQALHDRTRTLRTLLTDPLVGADGLAEQFPRFPVV</sequence>
<evidence type="ECO:0000313" key="7">
    <source>
        <dbReference type="Proteomes" id="UP001183629"/>
    </source>
</evidence>
<reference evidence="6 7" key="1">
    <citation type="submission" date="2023-07" db="EMBL/GenBank/DDBJ databases">
        <title>Sequencing the genomes of 1000 actinobacteria strains.</title>
        <authorList>
            <person name="Klenk H.-P."/>
        </authorList>
    </citation>
    <scope>NUCLEOTIDE SEQUENCE [LARGE SCALE GENOMIC DNA]</scope>
    <source>
        <strain evidence="6 7">DSM 44711</strain>
    </source>
</reference>
<dbReference type="SUPFAM" id="SSF51556">
    <property type="entry name" value="Metallo-dependent hydrolases"/>
    <property type="match status" value="1"/>
</dbReference>
<feature type="binding site" description="via carbamate group" evidence="1">
    <location>
        <position position="169"/>
    </location>
    <ligand>
        <name>Zn(2+)</name>
        <dbReference type="ChEBI" id="CHEBI:29105"/>
        <label>2</label>
    </ligand>
</feature>
<evidence type="ECO:0000256" key="3">
    <source>
        <dbReference type="PIRSR" id="PIRSR039004-3"/>
    </source>
</evidence>
<dbReference type="GO" id="GO:0004151">
    <property type="term" value="F:dihydroorotase activity"/>
    <property type="evidence" value="ECO:0007669"/>
    <property type="project" value="UniProtKB-EC"/>
</dbReference>
<dbReference type="EC" id="3.5.2.3" evidence="6"/>
<keyword evidence="7" id="KW-1185">Reference proteome</keyword>
<dbReference type="NCBIfam" id="NF006689">
    <property type="entry name" value="PRK09237.1"/>
    <property type="match status" value="1"/>
</dbReference>
<comment type="caution">
    <text evidence="6">The sequence shown here is derived from an EMBL/GenBank/DDBJ whole genome shotgun (WGS) entry which is preliminary data.</text>
</comment>
<name>A0AAE3ZQI4_9ACTN</name>
<dbReference type="Gene3D" id="3.20.20.140">
    <property type="entry name" value="Metal-dependent hydrolases"/>
    <property type="match status" value="1"/>
</dbReference>
<accession>A0AAE3ZQI4</accession>
<dbReference type="SUPFAM" id="SSF51338">
    <property type="entry name" value="Composite domain of metallo-dependent hydrolases"/>
    <property type="match status" value="1"/>
</dbReference>
<feature type="binding site" description="via carbamate group" evidence="1">
    <location>
        <position position="169"/>
    </location>
    <ligand>
        <name>Zn(2+)</name>
        <dbReference type="ChEBI" id="CHEBI:29105"/>
        <label>1</label>
    </ligand>
</feature>
<dbReference type="Proteomes" id="UP001183629">
    <property type="component" value="Unassembled WGS sequence"/>
</dbReference>
<dbReference type="Gene3D" id="2.30.40.10">
    <property type="entry name" value="Urease, subunit C, domain 1"/>
    <property type="match status" value="1"/>
</dbReference>
<feature type="domain" description="Amidohydrolase 3" evidence="5">
    <location>
        <begin position="57"/>
        <end position="83"/>
    </location>
</feature>
<dbReference type="PIRSF" id="PIRSF039004">
    <property type="entry name" value="ADE_EF_0837"/>
    <property type="match status" value="1"/>
</dbReference>
<evidence type="ECO:0000256" key="2">
    <source>
        <dbReference type="PIRSR" id="PIRSR039004-2"/>
    </source>
</evidence>
<feature type="modified residue" description="N6-carboxylysine" evidence="2">
    <location>
        <position position="169"/>
    </location>
</feature>
<dbReference type="EMBL" id="JAVDYC010000001">
    <property type="protein sequence ID" value="MDR7322373.1"/>
    <property type="molecule type" value="Genomic_DNA"/>
</dbReference>
<organism evidence="6 7">
    <name type="scientific">Catenuloplanes niger</name>
    <dbReference type="NCBI Taxonomy" id="587534"/>
    <lineage>
        <taxon>Bacteria</taxon>
        <taxon>Bacillati</taxon>
        <taxon>Actinomycetota</taxon>
        <taxon>Actinomycetes</taxon>
        <taxon>Micromonosporales</taxon>
        <taxon>Micromonosporaceae</taxon>
        <taxon>Catenuloplanes</taxon>
    </lineage>
</organism>
<feature type="binding site" evidence="1">
    <location>
        <position position="281"/>
    </location>
    <ligand>
        <name>Zn(2+)</name>
        <dbReference type="ChEBI" id="CHEBI:29105"/>
        <label>1</label>
    </ligand>
</feature>
<feature type="binding site" evidence="1">
    <location>
        <position position="202"/>
    </location>
    <ligand>
        <name>Zn(2+)</name>
        <dbReference type="ChEBI" id="CHEBI:29105"/>
        <label>2</label>
    </ligand>
</feature>
<dbReference type="GO" id="GO:0019213">
    <property type="term" value="F:deacetylase activity"/>
    <property type="evidence" value="ECO:0007669"/>
    <property type="project" value="InterPro"/>
</dbReference>